<comment type="similarity">
    <text evidence="2 6">Belongs to the cytochrome P450 family.</text>
</comment>
<dbReference type="PANTHER" id="PTHR24305">
    <property type="entry name" value="CYTOCHROME P450"/>
    <property type="match status" value="1"/>
</dbReference>
<keyword evidence="8" id="KW-1185">Reference proteome</keyword>
<dbReference type="PRINTS" id="PR00463">
    <property type="entry name" value="EP450I"/>
</dbReference>
<name>A0A1Y1W7T3_9FUNG</name>
<keyword evidence="6" id="KW-0560">Oxidoreductase</keyword>
<dbReference type="InterPro" id="IPR036396">
    <property type="entry name" value="Cyt_P450_sf"/>
</dbReference>
<dbReference type="OrthoDB" id="1470350at2759"/>
<dbReference type="PRINTS" id="PR00385">
    <property type="entry name" value="P450"/>
</dbReference>
<dbReference type="GO" id="GO:0004497">
    <property type="term" value="F:monooxygenase activity"/>
    <property type="evidence" value="ECO:0007669"/>
    <property type="project" value="UniProtKB-KW"/>
</dbReference>
<dbReference type="PROSITE" id="PS00086">
    <property type="entry name" value="CYTOCHROME_P450"/>
    <property type="match status" value="1"/>
</dbReference>
<keyword evidence="3 5" id="KW-0479">Metal-binding</keyword>
<evidence type="ECO:0000256" key="3">
    <source>
        <dbReference type="ARBA" id="ARBA00022723"/>
    </source>
</evidence>
<proteinExistence type="inferred from homology"/>
<dbReference type="PANTHER" id="PTHR24305:SF166">
    <property type="entry name" value="CYTOCHROME P450 12A4, MITOCHONDRIAL-RELATED"/>
    <property type="match status" value="1"/>
</dbReference>
<dbReference type="Pfam" id="PF00067">
    <property type="entry name" value="p450"/>
    <property type="match status" value="2"/>
</dbReference>
<evidence type="ECO:0000256" key="1">
    <source>
        <dbReference type="ARBA" id="ARBA00001971"/>
    </source>
</evidence>
<dbReference type="GO" id="GO:0005506">
    <property type="term" value="F:iron ion binding"/>
    <property type="evidence" value="ECO:0007669"/>
    <property type="project" value="InterPro"/>
</dbReference>
<evidence type="ECO:0000256" key="6">
    <source>
        <dbReference type="RuleBase" id="RU000461"/>
    </source>
</evidence>
<accession>A0A1Y1W7T3</accession>
<evidence type="ECO:0000313" key="7">
    <source>
        <dbReference type="EMBL" id="ORX69296.1"/>
    </source>
</evidence>
<dbReference type="InterPro" id="IPR017972">
    <property type="entry name" value="Cyt_P450_CS"/>
</dbReference>
<dbReference type="RefSeq" id="XP_040743028.1">
    <property type="nucleotide sequence ID" value="XM_040885602.1"/>
</dbReference>
<dbReference type="EMBL" id="MCFD01000008">
    <property type="protein sequence ID" value="ORX69296.1"/>
    <property type="molecule type" value="Genomic_DNA"/>
</dbReference>
<dbReference type="GeneID" id="63802250"/>
<feature type="binding site" description="axial binding residue" evidence="5">
    <location>
        <position position="230"/>
    </location>
    <ligand>
        <name>heme</name>
        <dbReference type="ChEBI" id="CHEBI:30413"/>
    </ligand>
    <ligandPart>
        <name>Fe</name>
        <dbReference type="ChEBI" id="CHEBI:18248"/>
    </ligandPart>
</feature>
<gene>
    <name evidence="7" type="ORF">DL89DRAFT_258337</name>
</gene>
<dbReference type="InterPro" id="IPR050121">
    <property type="entry name" value="Cytochrome_P450_monoxygenase"/>
</dbReference>
<protein>
    <submittedName>
        <fullName evidence="7">Cytochrome P450</fullName>
    </submittedName>
</protein>
<organism evidence="7 8">
    <name type="scientific">Linderina pennispora</name>
    <dbReference type="NCBI Taxonomy" id="61395"/>
    <lineage>
        <taxon>Eukaryota</taxon>
        <taxon>Fungi</taxon>
        <taxon>Fungi incertae sedis</taxon>
        <taxon>Zoopagomycota</taxon>
        <taxon>Kickxellomycotina</taxon>
        <taxon>Kickxellomycetes</taxon>
        <taxon>Kickxellales</taxon>
        <taxon>Kickxellaceae</taxon>
        <taxon>Linderina</taxon>
    </lineage>
</organism>
<dbReference type="GO" id="GO:0020037">
    <property type="term" value="F:heme binding"/>
    <property type="evidence" value="ECO:0007669"/>
    <property type="project" value="InterPro"/>
</dbReference>
<reference evidence="7 8" key="1">
    <citation type="submission" date="2016-07" db="EMBL/GenBank/DDBJ databases">
        <title>Pervasive Adenine N6-methylation of Active Genes in Fungi.</title>
        <authorList>
            <consortium name="DOE Joint Genome Institute"/>
            <person name="Mondo S.J."/>
            <person name="Dannebaum R.O."/>
            <person name="Kuo R.C."/>
            <person name="Labutti K."/>
            <person name="Haridas S."/>
            <person name="Kuo A."/>
            <person name="Salamov A."/>
            <person name="Ahrendt S.R."/>
            <person name="Lipzen A."/>
            <person name="Sullivan W."/>
            <person name="Andreopoulos W.B."/>
            <person name="Clum A."/>
            <person name="Lindquist E."/>
            <person name="Daum C."/>
            <person name="Ramamoorthy G.K."/>
            <person name="Gryganskyi A."/>
            <person name="Culley D."/>
            <person name="Magnuson J.K."/>
            <person name="James T.Y."/>
            <person name="O'Malley M.A."/>
            <person name="Stajich J.E."/>
            <person name="Spatafora J.W."/>
            <person name="Visel A."/>
            <person name="Grigoriev I.V."/>
        </authorList>
    </citation>
    <scope>NUCLEOTIDE SEQUENCE [LARGE SCALE GENOMIC DNA]</scope>
    <source>
        <strain evidence="7 8">ATCC 12442</strain>
    </source>
</reference>
<dbReference type="InterPro" id="IPR001128">
    <property type="entry name" value="Cyt_P450"/>
</dbReference>
<dbReference type="SUPFAM" id="SSF48264">
    <property type="entry name" value="Cytochrome P450"/>
    <property type="match status" value="1"/>
</dbReference>
<dbReference type="InterPro" id="IPR002401">
    <property type="entry name" value="Cyt_P450_E_grp-I"/>
</dbReference>
<keyword evidence="6" id="KW-0503">Monooxygenase</keyword>
<evidence type="ECO:0000313" key="8">
    <source>
        <dbReference type="Proteomes" id="UP000193922"/>
    </source>
</evidence>
<sequence length="302" mass="33677">MIASVVVDTGPLHPGHHSLQIYCPYPLVADIPWILRRQKASTLRCMQLVRDTIETRKRHIQETGRPPRDDILQRFIDARDPETGQKLTPAQLEAEIKLMLLSGSDTTGNMLSFAIMNLMHCPECYKRVTEEVRSTFPDSSQLISFADANSKLPYLSAVIHESMRLNPSFASVLQRCVPAEVSPSRTASFQAVQMSLWANPGMFDPERFLGPDSANRLRDILTFSSGARLCPGRHLAMLEIYTVLANIVRKYDFSLPNDAPYGPHRVNMDGIPVEVPAETFGVTGPKNPSDNCWVNISLAETA</sequence>
<evidence type="ECO:0000256" key="4">
    <source>
        <dbReference type="ARBA" id="ARBA00023004"/>
    </source>
</evidence>
<evidence type="ECO:0000256" key="2">
    <source>
        <dbReference type="ARBA" id="ARBA00010617"/>
    </source>
</evidence>
<comment type="cofactor">
    <cofactor evidence="1 5">
        <name>heme</name>
        <dbReference type="ChEBI" id="CHEBI:30413"/>
    </cofactor>
</comment>
<keyword evidence="4 5" id="KW-0408">Iron</keyword>
<comment type="caution">
    <text evidence="7">The sequence shown here is derived from an EMBL/GenBank/DDBJ whole genome shotgun (WGS) entry which is preliminary data.</text>
</comment>
<dbReference type="Gene3D" id="1.10.630.10">
    <property type="entry name" value="Cytochrome P450"/>
    <property type="match status" value="1"/>
</dbReference>
<dbReference type="GO" id="GO:0016705">
    <property type="term" value="F:oxidoreductase activity, acting on paired donors, with incorporation or reduction of molecular oxygen"/>
    <property type="evidence" value="ECO:0007669"/>
    <property type="project" value="InterPro"/>
</dbReference>
<dbReference type="AlphaFoldDB" id="A0A1Y1W7T3"/>
<keyword evidence="5 6" id="KW-0349">Heme</keyword>
<dbReference type="STRING" id="61395.A0A1Y1W7T3"/>
<evidence type="ECO:0000256" key="5">
    <source>
        <dbReference type="PIRSR" id="PIRSR602401-1"/>
    </source>
</evidence>
<dbReference type="Proteomes" id="UP000193922">
    <property type="component" value="Unassembled WGS sequence"/>
</dbReference>